<evidence type="ECO:0000256" key="1">
    <source>
        <dbReference type="SAM" id="Phobius"/>
    </source>
</evidence>
<evidence type="ECO:0000313" key="3">
    <source>
        <dbReference type="Proteomes" id="UP001631987"/>
    </source>
</evidence>
<organism evidence="2 3">
    <name type="scientific">Pseudomonas monachiensis</name>
    <dbReference type="NCBI Taxonomy" id="3060212"/>
    <lineage>
        <taxon>Bacteria</taxon>
        <taxon>Pseudomonadati</taxon>
        <taxon>Pseudomonadota</taxon>
        <taxon>Gammaproteobacteria</taxon>
        <taxon>Pseudomonadales</taxon>
        <taxon>Pseudomonadaceae</taxon>
        <taxon>Pseudomonas</taxon>
    </lineage>
</organism>
<keyword evidence="3" id="KW-1185">Reference proteome</keyword>
<keyword evidence="1" id="KW-0472">Membrane</keyword>
<protein>
    <submittedName>
        <fullName evidence="2">Uncharacterized protein</fullName>
    </submittedName>
</protein>
<reference evidence="2 3" key="1">
    <citation type="submission" date="2024-12" db="EMBL/GenBank/DDBJ databases">
        <title>Pseudomonas species isolated from Lotus nodules promote plant growth.</title>
        <authorList>
            <person name="Yu Y.-H."/>
            <person name="Kurtenbach J."/>
            <person name="Crosbie D."/>
            <person name="Brachmann A."/>
            <person name="Marin M."/>
        </authorList>
    </citation>
    <scope>NUCLEOTIDE SEQUENCE [LARGE SCALE GENOMIC DNA]</scope>
    <source>
        <strain evidence="2 3">PLb12A</strain>
    </source>
</reference>
<keyword evidence="1" id="KW-1133">Transmembrane helix</keyword>
<name>A0ABW9HEI9_9PSED</name>
<feature type="transmembrane region" description="Helical" evidence="1">
    <location>
        <begin position="32"/>
        <end position="53"/>
    </location>
</feature>
<comment type="caution">
    <text evidence="2">The sequence shown here is derived from an EMBL/GenBank/DDBJ whole genome shotgun (WGS) entry which is preliminary data.</text>
</comment>
<proteinExistence type="predicted"/>
<sequence>MPIKVSWNEVDSSCLKIPTLAVAGKFQVFLKYFGRVLISFVVALVASGAPAVCSGHSAI</sequence>
<dbReference type="RefSeq" id="WP_156385853.1">
    <property type="nucleotide sequence ID" value="NZ_JAUKFF010000008.1"/>
</dbReference>
<accession>A0ABW9HEI9</accession>
<dbReference type="EMBL" id="JBJVNW010000009">
    <property type="protein sequence ID" value="MFM9519215.1"/>
    <property type="molecule type" value="Genomic_DNA"/>
</dbReference>
<gene>
    <name evidence="2" type="ORF">ACKKH4_18425</name>
</gene>
<keyword evidence="1" id="KW-0812">Transmembrane</keyword>
<evidence type="ECO:0000313" key="2">
    <source>
        <dbReference type="EMBL" id="MFM9519215.1"/>
    </source>
</evidence>
<dbReference type="Proteomes" id="UP001631987">
    <property type="component" value="Unassembled WGS sequence"/>
</dbReference>